<name>A0A5D4GWM0_9HYPH</name>
<dbReference type="OrthoDB" id="9805615at2"/>
<keyword evidence="2" id="KW-1185">Reference proteome</keyword>
<comment type="caution">
    <text evidence="1">The sequence shown here is derived from an EMBL/GenBank/DDBJ whole genome shotgun (WGS) entry which is preliminary data.</text>
</comment>
<dbReference type="RefSeq" id="WP_148914859.1">
    <property type="nucleotide sequence ID" value="NZ_VSZS01000062.1"/>
</dbReference>
<protein>
    <submittedName>
        <fullName evidence="1">Uncharacterized protein</fullName>
    </submittedName>
</protein>
<dbReference type="Proteomes" id="UP000323258">
    <property type="component" value="Unassembled WGS sequence"/>
</dbReference>
<proteinExistence type="predicted"/>
<sequence length="46" mass="5272">MKLFSRFFFARRESNLTTALERQRLGRTMPGQTGAMAGSRYGFLVN</sequence>
<gene>
    <name evidence="1" type="ORF">FY036_11445</name>
</gene>
<evidence type="ECO:0000313" key="1">
    <source>
        <dbReference type="EMBL" id="TYR32412.1"/>
    </source>
</evidence>
<evidence type="ECO:0000313" key="2">
    <source>
        <dbReference type="Proteomes" id="UP000323258"/>
    </source>
</evidence>
<reference evidence="1 2" key="1">
    <citation type="submission" date="2019-08" db="EMBL/GenBank/DDBJ databases">
        <authorList>
            <person name="Seo Y.L."/>
        </authorList>
    </citation>
    <scope>NUCLEOTIDE SEQUENCE [LARGE SCALE GENOMIC DNA]</scope>
    <source>
        <strain evidence="1 2">MaA-C15</strain>
    </source>
</reference>
<reference evidence="1 2" key="2">
    <citation type="submission" date="2019-09" db="EMBL/GenBank/DDBJ databases">
        <title>Mesorhizobium sp. MaA-C15 isolated from Microcystis aeruginosa.</title>
        <authorList>
            <person name="Jeong S.E."/>
            <person name="Jin H.M."/>
            <person name="Jeon C.O."/>
        </authorList>
    </citation>
    <scope>NUCLEOTIDE SEQUENCE [LARGE SCALE GENOMIC DNA]</scope>
    <source>
        <strain evidence="1 2">MaA-C15</strain>
    </source>
</reference>
<dbReference type="AlphaFoldDB" id="A0A5D4GWM0"/>
<accession>A0A5D4GWM0</accession>
<dbReference type="EMBL" id="VSZS01000062">
    <property type="protein sequence ID" value="TYR32412.1"/>
    <property type="molecule type" value="Genomic_DNA"/>
</dbReference>
<organism evidence="1 2">
    <name type="scientific">Neoaquamicrobium microcysteis</name>
    <dbReference type="NCBI Taxonomy" id="2682781"/>
    <lineage>
        <taxon>Bacteria</taxon>
        <taxon>Pseudomonadati</taxon>
        <taxon>Pseudomonadota</taxon>
        <taxon>Alphaproteobacteria</taxon>
        <taxon>Hyphomicrobiales</taxon>
        <taxon>Phyllobacteriaceae</taxon>
        <taxon>Neoaquamicrobium</taxon>
    </lineage>
</organism>